<reference evidence="2 3" key="1">
    <citation type="journal article" date="2021" name="Nat. Plants">
        <title>The Taxus genome provides insights into paclitaxel biosynthesis.</title>
        <authorList>
            <person name="Xiong X."/>
            <person name="Gou J."/>
            <person name="Liao Q."/>
            <person name="Li Y."/>
            <person name="Zhou Q."/>
            <person name="Bi G."/>
            <person name="Li C."/>
            <person name="Du R."/>
            <person name="Wang X."/>
            <person name="Sun T."/>
            <person name="Guo L."/>
            <person name="Liang H."/>
            <person name="Lu P."/>
            <person name="Wu Y."/>
            <person name="Zhang Z."/>
            <person name="Ro D.K."/>
            <person name="Shang Y."/>
            <person name="Huang S."/>
            <person name="Yan J."/>
        </authorList>
    </citation>
    <scope>NUCLEOTIDE SEQUENCE [LARGE SCALE GENOMIC DNA]</scope>
    <source>
        <strain evidence="2">Ta-2019</strain>
    </source>
</reference>
<feature type="non-terminal residue" evidence="2">
    <location>
        <position position="87"/>
    </location>
</feature>
<comment type="caution">
    <text evidence="2">The sequence shown here is derived from an EMBL/GenBank/DDBJ whole genome shotgun (WGS) entry which is preliminary data.</text>
</comment>
<proteinExistence type="predicted"/>
<evidence type="ECO:0000313" key="3">
    <source>
        <dbReference type="Proteomes" id="UP000824469"/>
    </source>
</evidence>
<dbReference type="AlphaFoldDB" id="A0AA38FJ23"/>
<dbReference type="EMBL" id="JAHRHJ020000008">
    <property type="protein sequence ID" value="KAH9304151.1"/>
    <property type="molecule type" value="Genomic_DNA"/>
</dbReference>
<protein>
    <submittedName>
        <fullName evidence="2">Uncharacterized protein</fullName>
    </submittedName>
</protein>
<dbReference type="Proteomes" id="UP000824469">
    <property type="component" value="Unassembled WGS sequence"/>
</dbReference>
<sequence>SIKGSMGEKMAGAEVDAVDSEPEEDDLMDDDATMDEGNANVKVDTVPSVLSPKLKSTIIGTASQLQLSDGHGCGPPKKKKGRGFREE</sequence>
<keyword evidence="3" id="KW-1185">Reference proteome</keyword>
<name>A0AA38FJ23_TAXCH</name>
<feature type="compositionally biased region" description="Basic residues" evidence="1">
    <location>
        <begin position="76"/>
        <end position="87"/>
    </location>
</feature>
<feature type="compositionally biased region" description="Acidic residues" evidence="1">
    <location>
        <begin position="16"/>
        <end position="34"/>
    </location>
</feature>
<feature type="non-terminal residue" evidence="2">
    <location>
        <position position="1"/>
    </location>
</feature>
<gene>
    <name evidence="2" type="ORF">KI387_008555</name>
</gene>
<feature type="region of interest" description="Disordered" evidence="1">
    <location>
        <begin position="1"/>
        <end position="44"/>
    </location>
</feature>
<accession>A0AA38FJ23</accession>
<organism evidence="2 3">
    <name type="scientific">Taxus chinensis</name>
    <name type="common">Chinese yew</name>
    <name type="synonym">Taxus wallichiana var. chinensis</name>
    <dbReference type="NCBI Taxonomy" id="29808"/>
    <lineage>
        <taxon>Eukaryota</taxon>
        <taxon>Viridiplantae</taxon>
        <taxon>Streptophyta</taxon>
        <taxon>Embryophyta</taxon>
        <taxon>Tracheophyta</taxon>
        <taxon>Spermatophyta</taxon>
        <taxon>Pinopsida</taxon>
        <taxon>Pinidae</taxon>
        <taxon>Conifers II</taxon>
        <taxon>Cupressales</taxon>
        <taxon>Taxaceae</taxon>
        <taxon>Taxus</taxon>
    </lineage>
</organism>
<evidence type="ECO:0000313" key="2">
    <source>
        <dbReference type="EMBL" id="KAH9304151.1"/>
    </source>
</evidence>
<evidence type="ECO:0000256" key="1">
    <source>
        <dbReference type="SAM" id="MobiDB-lite"/>
    </source>
</evidence>
<feature type="region of interest" description="Disordered" evidence="1">
    <location>
        <begin position="63"/>
        <end position="87"/>
    </location>
</feature>